<feature type="repeat" description="RCC1" evidence="1">
    <location>
        <begin position="79"/>
        <end position="134"/>
    </location>
</feature>
<dbReference type="GeneID" id="9689781"/>
<dbReference type="GO" id="GO:0016020">
    <property type="term" value="C:membrane"/>
    <property type="evidence" value="ECO:0007669"/>
    <property type="project" value="TreeGrafter"/>
</dbReference>
<dbReference type="EMBL" id="GG663751">
    <property type="protein sequence ID" value="EEH51421.1"/>
    <property type="molecule type" value="Genomic_DNA"/>
</dbReference>
<dbReference type="PROSITE" id="PS50012">
    <property type="entry name" value="RCC1_3"/>
    <property type="match status" value="4"/>
</dbReference>
<dbReference type="AlphaFoldDB" id="C1N8V7"/>
<proteinExistence type="predicted"/>
<dbReference type="InterPro" id="IPR009091">
    <property type="entry name" value="RCC1/BLIP-II"/>
</dbReference>
<dbReference type="SUPFAM" id="SSF50985">
    <property type="entry name" value="RCC1/BLIP-II"/>
    <property type="match status" value="1"/>
</dbReference>
<dbReference type="Pfam" id="PF00415">
    <property type="entry name" value="RCC1"/>
    <property type="match status" value="4"/>
</dbReference>
<organism evidence="3">
    <name type="scientific">Micromonas pusilla (strain CCMP1545)</name>
    <name type="common">Picoplanktonic green alga</name>
    <dbReference type="NCBI Taxonomy" id="564608"/>
    <lineage>
        <taxon>Eukaryota</taxon>
        <taxon>Viridiplantae</taxon>
        <taxon>Chlorophyta</taxon>
        <taxon>Mamiellophyceae</taxon>
        <taxon>Mamiellales</taxon>
        <taxon>Mamiellaceae</taxon>
        <taxon>Micromonas</taxon>
    </lineage>
</organism>
<dbReference type="Gene3D" id="2.130.10.30">
    <property type="entry name" value="Regulator of chromosome condensation 1/beta-lactamase-inhibitor protein II"/>
    <property type="match status" value="2"/>
</dbReference>
<dbReference type="KEGG" id="mpp:MICPUCDRAFT_37010"/>
<feature type="repeat" description="RCC1" evidence="1">
    <location>
        <begin position="25"/>
        <end position="78"/>
    </location>
</feature>
<evidence type="ECO:0000256" key="1">
    <source>
        <dbReference type="PROSITE-ProRule" id="PRU00235"/>
    </source>
</evidence>
<gene>
    <name evidence="2" type="ORF">MICPUCDRAFT_37010</name>
</gene>
<evidence type="ECO:0000313" key="3">
    <source>
        <dbReference type="Proteomes" id="UP000001876"/>
    </source>
</evidence>
<dbReference type="STRING" id="564608.C1N8V7"/>
<dbReference type="InterPro" id="IPR000408">
    <property type="entry name" value="Reg_chr_condens"/>
</dbReference>
<feature type="repeat" description="RCC1" evidence="1">
    <location>
        <begin position="136"/>
        <end position="201"/>
    </location>
</feature>
<dbReference type="GO" id="GO:0031267">
    <property type="term" value="F:small GTPase binding"/>
    <property type="evidence" value="ECO:0007669"/>
    <property type="project" value="TreeGrafter"/>
</dbReference>
<protein>
    <submittedName>
        <fullName evidence="2">Predicted protein</fullName>
    </submittedName>
</protein>
<dbReference type="Proteomes" id="UP000001876">
    <property type="component" value="Unassembled WGS sequence"/>
</dbReference>
<dbReference type="PANTHER" id="PTHR46207:SF1">
    <property type="entry name" value="PROTEIN RCC2"/>
    <property type="match status" value="1"/>
</dbReference>
<dbReference type="PANTHER" id="PTHR46207">
    <property type="entry name" value="PROTEIN RCC2"/>
    <property type="match status" value="1"/>
</dbReference>
<reference evidence="2 3" key="1">
    <citation type="journal article" date="2009" name="Science">
        <title>Green evolution and dynamic adaptations revealed by genomes of the marine picoeukaryotes Micromonas.</title>
        <authorList>
            <person name="Worden A.Z."/>
            <person name="Lee J.H."/>
            <person name="Mock T."/>
            <person name="Rouze P."/>
            <person name="Simmons M.P."/>
            <person name="Aerts A.L."/>
            <person name="Allen A.E."/>
            <person name="Cuvelier M.L."/>
            <person name="Derelle E."/>
            <person name="Everett M.V."/>
            <person name="Foulon E."/>
            <person name="Grimwood J."/>
            <person name="Gundlach H."/>
            <person name="Henrissat B."/>
            <person name="Napoli C."/>
            <person name="McDonald S.M."/>
            <person name="Parker M.S."/>
            <person name="Rombauts S."/>
            <person name="Salamov A."/>
            <person name="Von Dassow P."/>
            <person name="Badger J.H."/>
            <person name="Coutinho P.M."/>
            <person name="Demir E."/>
            <person name="Dubchak I."/>
            <person name="Gentemann C."/>
            <person name="Eikrem W."/>
            <person name="Gready J.E."/>
            <person name="John U."/>
            <person name="Lanier W."/>
            <person name="Lindquist E.A."/>
            <person name="Lucas S."/>
            <person name="Mayer K.F."/>
            <person name="Moreau H."/>
            <person name="Not F."/>
            <person name="Otillar R."/>
            <person name="Panaud O."/>
            <person name="Pangilinan J."/>
            <person name="Paulsen I."/>
            <person name="Piegu B."/>
            <person name="Poliakov A."/>
            <person name="Robbens S."/>
            <person name="Schmutz J."/>
            <person name="Toulza E."/>
            <person name="Wyss T."/>
            <person name="Zelensky A."/>
            <person name="Zhou K."/>
            <person name="Armbrust E.V."/>
            <person name="Bhattacharya D."/>
            <person name="Goodenough U.W."/>
            <person name="Van de Peer Y."/>
            <person name="Grigoriev I.V."/>
        </authorList>
    </citation>
    <scope>NUCLEOTIDE SEQUENCE [LARGE SCALE GENOMIC DNA]</scope>
    <source>
        <strain evidence="2 3">CCMP1545</strain>
    </source>
</reference>
<dbReference type="InterPro" id="IPR028641">
    <property type="entry name" value="RCC2"/>
</dbReference>
<name>C1N8V7_MICPC</name>
<keyword evidence="3" id="KW-1185">Reference proteome</keyword>
<feature type="repeat" description="RCC1" evidence="1">
    <location>
        <begin position="202"/>
        <end position="258"/>
    </location>
</feature>
<dbReference type="PRINTS" id="PR00633">
    <property type="entry name" value="RCCNDNSATION"/>
</dbReference>
<evidence type="ECO:0000313" key="2">
    <source>
        <dbReference type="EMBL" id="EEH51421.1"/>
    </source>
</evidence>
<dbReference type="eggNOG" id="KOG1427">
    <property type="taxonomic scope" value="Eukaryota"/>
</dbReference>
<dbReference type="OrthoDB" id="297375at2759"/>
<dbReference type="PROSITE" id="PS00626">
    <property type="entry name" value="RCC1_2"/>
    <property type="match status" value="1"/>
</dbReference>
<dbReference type="OMA" id="GKWKNTG"/>
<sequence length="361" mass="37947">MKGVPIVAVCGGAAAAHAIAIAEDGRVFAWGRNENGQLGLGDTVDRGIPTVIKELQDKGAKAIDGACGKHHTVILCEGGVTYAFGSNKHGQLGIGTIARKAREDDVRTTPVQTQVANATAVACGGEFTMWIAGENGALYSAGLPQYGQLGHGSDHEYNMKEGSVKLAYQPQPSPRAIAALSDKKIIRVACGHNHTICVDSVGKVYTWGFGGYGRLGHKVQKDEFAPKQVEVQGGDRNLCPPDCVVAAGSVTSWFTALMGQMYCFGKLKTNGDNTMYPIPFLDLQGWNLRSVACGATTFAACGEREAITWGQGGGNGELGYGASGPKSSANPKLVDSLSGKMVHRVRRVLSHTGPRTTASAW</sequence>
<dbReference type="RefSeq" id="XP_003064516.1">
    <property type="nucleotide sequence ID" value="XM_003064470.1"/>
</dbReference>
<accession>C1N8V7</accession>